<evidence type="ECO:0000256" key="4">
    <source>
        <dbReference type="ARBA" id="ARBA00022777"/>
    </source>
</evidence>
<comment type="caution">
    <text evidence="9">The sequence shown here is derived from an EMBL/GenBank/DDBJ whole genome shotgun (WGS) entry which is preliminary data.</text>
</comment>
<dbReference type="Pfam" id="PF00294">
    <property type="entry name" value="PfkB"/>
    <property type="match status" value="1"/>
</dbReference>
<name>A0A4R5CSP8_9ACTN</name>
<dbReference type="GO" id="GO:0008443">
    <property type="term" value="F:phosphofructokinase activity"/>
    <property type="evidence" value="ECO:0007669"/>
    <property type="project" value="TreeGrafter"/>
</dbReference>
<dbReference type="SUPFAM" id="SSF53613">
    <property type="entry name" value="Ribokinase-like"/>
    <property type="match status" value="1"/>
</dbReference>
<dbReference type="PIRSF" id="PIRSF000535">
    <property type="entry name" value="1PFK/6PFK/LacC"/>
    <property type="match status" value="1"/>
</dbReference>
<dbReference type="RefSeq" id="WP_131898420.1">
    <property type="nucleotide sequence ID" value="NZ_SMKZ01000035.1"/>
</dbReference>
<evidence type="ECO:0000313" key="9">
    <source>
        <dbReference type="EMBL" id="TDE02597.1"/>
    </source>
</evidence>
<evidence type="ECO:0000256" key="1">
    <source>
        <dbReference type="ARBA" id="ARBA00010688"/>
    </source>
</evidence>
<evidence type="ECO:0000313" key="10">
    <source>
        <dbReference type="Proteomes" id="UP000294739"/>
    </source>
</evidence>
<keyword evidence="2 6" id="KW-0808">Transferase</keyword>
<dbReference type="AlphaFoldDB" id="A0A4R5CSP8"/>
<keyword evidence="10" id="KW-1185">Reference proteome</keyword>
<dbReference type="GO" id="GO:0005524">
    <property type="term" value="F:ATP binding"/>
    <property type="evidence" value="ECO:0007669"/>
    <property type="project" value="UniProtKB-KW"/>
</dbReference>
<dbReference type="InterPro" id="IPR017583">
    <property type="entry name" value="Tagatose/fructose_Pkinase"/>
</dbReference>
<evidence type="ECO:0000256" key="6">
    <source>
        <dbReference type="PIRNR" id="PIRNR000535"/>
    </source>
</evidence>
<dbReference type="PANTHER" id="PTHR46566:SF2">
    <property type="entry name" value="ATP-DEPENDENT 6-PHOSPHOFRUCTOKINASE ISOZYME 2"/>
    <property type="match status" value="1"/>
</dbReference>
<dbReference type="InParanoid" id="A0A4R5CSP8"/>
<proteinExistence type="inferred from homology"/>
<feature type="region of interest" description="Disordered" evidence="7">
    <location>
        <begin position="310"/>
        <end position="332"/>
    </location>
</feature>
<evidence type="ECO:0000256" key="5">
    <source>
        <dbReference type="ARBA" id="ARBA00022840"/>
    </source>
</evidence>
<gene>
    <name evidence="9" type="ORF">E1269_21690</name>
</gene>
<sequence>MPSEVVLFAPLPVLTVTIEEQGGEPDIHLHAGSQGVWQARMLVTLGASVTMCSVLGGESGIVLRHLIEDEGVTVRAVEGSGRNGAYVHDRRGGEREEVADAPATPLTRHELDELYGLTLSAGLDAGAVVLSGPSDHHTVHDAVPADAYRRLAADLRAVGRPVIADLGGERLTAVLAGGVTVLKVSHEELLEDGRVDDTGQDAITEAMSALRAEGADNVIVSRAEEPLLVLAGDTVSEVRMPKLQAADTHGAGDSLTAAVAATLAKGGSIEEAVRLGAAAGMLNVTRHGLGTGDVEAVLKLRDLVTVTAVGSSSRGPSARMTPRDLAERARGS</sequence>
<organism evidence="9 10">
    <name type="scientific">Jiangella asiatica</name>
    <dbReference type="NCBI Taxonomy" id="2530372"/>
    <lineage>
        <taxon>Bacteria</taxon>
        <taxon>Bacillati</taxon>
        <taxon>Actinomycetota</taxon>
        <taxon>Actinomycetes</taxon>
        <taxon>Jiangellales</taxon>
        <taxon>Jiangellaceae</taxon>
        <taxon>Jiangella</taxon>
    </lineage>
</organism>
<feature type="compositionally biased region" description="Basic and acidic residues" evidence="7">
    <location>
        <begin position="321"/>
        <end position="332"/>
    </location>
</feature>
<reference evidence="9 10" key="1">
    <citation type="submission" date="2019-03" db="EMBL/GenBank/DDBJ databases">
        <title>Draft genome sequences of novel Actinobacteria.</title>
        <authorList>
            <person name="Sahin N."/>
            <person name="Ay H."/>
            <person name="Saygin H."/>
        </authorList>
    </citation>
    <scope>NUCLEOTIDE SEQUENCE [LARGE SCALE GENOMIC DNA]</scope>
    <source>
        <strain evidence="9 10">5K138</strain>
    </source>
</reference>
<accession>A0A4R5CSP8</accession>
<dbReference type="InterPro" id="IPR002173">
    <property type="entry name" value="Carboh/pur_kinase_PfkB_CS"/>
</dbReference>
<dbReference type="EMBL" id="SMKZ01000035">
    <property type="protein sequence ID" value="TDE02597.1"/>
    <property type="molecule type" value="Genomic_DNA"/>
</dbReference>
<dbReference type="GO" id="GO:0005829">
    <property type="term" value="C:cytosol"/>
    <property type="evidence" value="ECO:0007669"/>
    <property type="project" value="TreeGrafter"/>
</dbReference>
<feature type="domain" description="Carbohydrate kinase PfkB" evidence="8">
    <location>
        <begin position="26"/>
        <end position="291"/>
    </location>
</feature>
<dbReference type="InterPro" id="IPR029056">
    <property type="entry name" value="Ribokinase-like"/>
</dbReference>
<keyword evidence="3" id="KW-0547">Nucleotide-binding</keyword>
<protein>
    <submittedName>
        <fullName evidence="9">Phosphofructokinase</fullName>
    </submittedName>
</protein>
<evidence type="ECO:0000259" key="8">
    <source>
        <dbReference type="Pfam" id="PF00294"/>
    </source>
</evidence>
<dbReference type="Gene3D" id="3.40.1190.20">
    <property type="match status" value="1"/>
</dbReference>
<dbReference type="OrthoDB" id="3206700at2"/>
<evidence type="ECO:0000256" key="3">
    <source>
        <dbReference type="ARBA" id="ARBA00022741"/>
    </source>
</evidence>
<comment type="similarity">
    <text evidence="1">Belongs to the carbohydrate kinase PfkB family.</text>
</comment>
<keyword evidence="5" id="KW-0067">ATP-binding</keyword>
<dbReference type="Proteomes" id="UP000294739">
    <property type="component" value="Unassembled WGS sequence"/>
</dbReference>
<dbReference type="InterPro" id="IPR011611">
    <property type="entry name" value="PfkB_dom"/>
</dbReference>
<evidence type="ECO:0000256" key="2">
    <source>
        <dbReference type="ARBA" id="ARBA00022679"/>
    </source>
</evidence>
<dbReference type="PROSITE" id="PS00584">
    <property type="entry name" value="PFKB_KINASES_2"/>
    <property type="match status" value="1"/>
</dbReference>
<keyword evidence="4 9" id="KW-0418">Kinase</keyword>
<evidence type="ECO:0000256" key="7">
    <source>
        <dbReference type="SAM" id="MobiDB-lite"/>
    </source>
</evidence>
<dbReference type="PANTHER" id="PTHR46566">
    <property type="entry name" value="1-PHOSPHOFRUCTOKINASE-RELATED"/>
    <property type="match status" value="1"/>
</dbReference>